<evidence type="ECO:0000313" key="2">
    <source>
        <dbReference type="EMBL" id="MBB2893410.1"/>
    </source>
</evidence>
<keyword evidence="3" id="KW-1185">Reference proteome</keyword>
<dbReference type="EMBL" id="JACHVQ010000002">
    <property type="protein sequence ID" value="MBB2893410.1"/>
    <property type="molecule type" value="Genomic_DNA"/>
</dbReference>
<name>A0A839N6N8_9MICO</name>
<dbReference type="RefSeq" id="WP_183321715.1">
    <property type="nucleotide sequence ID" value="NZ_JACHVQ010000002.1"/>
</dbReference>
<evidence type="ECO:0000313" key="3">
    <source>
        <dbReference type="Proteomes" id="UP000559182"/>
    </source>
</evidence>
<comment type="caution">
    <text evidence="2">The sequence shown here is derived from an EMBL/GenBank/DDBJ whole genome shotgun (WGS) entry which is preliminary data.</text>
</comment>
<dbReference type="Gene3D" id="3.40.250.10">
    <property type="entry name" value="Rhodanese-like domain"/>
    <property type="match status" value="1"/>
</dbReference>
<keyword evidence="2" id="KW-0808">Transferase</keyword>
<evidence type="ECO:0000259" key="1">
    <source>
        <dbReference type="PROSITE" id="PS50206"/>
    </source>
</evidence>
<protein>
    <submittedName>
        <fullName evidence="2">Rhodanese-related sulfurtransferase</fullName>
    </submittedName>
</protein>
<dbReference type="CDD" id="cd00158">
    <property type="entry name" value="RHOD"/>
    <property type="match status" value="1"/>
</dbReference>
<sequence>MTVTSPPAPDVELTWQSELFSAAPAFRRTAVADARERLSPRAAFQEVLWGRATLVDIRPEAQRRTEGALPTSLTPLAIEHSTLGARLDPRGDARLPIASTDLRVIVICQEGRDSSHAVETLGRLGVRHATDVIGGFAAWRSLGLPVAA</sequence>
<reference evidence="2 3" key="1">
    <citation type="submission" date="2020-08" db="EMBL/GenBank/DDBJ databases">
        <title>Sequencing the genomes of 1000 actinobacteria strains.</title>
        <authorList>
            <person name="Klenk H.-P."/>
        </authorList>
    </citation>
    <scope>NUCLEOTIDE SEQUENCE [LARGE SCALE GENOMIC DNA]</scope>
    <source>
        <strain evidence="2 3">DSM 105369</strain>
    </source>
</reference>
<dbReference type="InterPro" id="IPR036873">
    <property type="entry name" value="Rhodanese-like_dom_sf"/>
</dbReference>
<accession>A0A839N6N8</accession>
<dbReference type="InterPro" id="IPR001763">
    <property type="entry name" value="Rhodanese-like_dom"/>
</dbReference>
<dbReference type="SMART" id="SM00450">
    <property type="entry name" value="RHOD"/>
    <property type="match status" value="1"/>
</dbReference>
<gene>
    <name evidence="2" type="ORF">FHU39_003428</name>
</gene>
<feature type="domain" description="Rhodanese" evidence="1">
    <location>
        <begin position="48"/>
        <end position="148"/>
    </location>
</feature>
<dbReference type="AlphaFoldDB" id="A0A839N6N8"/>
<dbReference type="PROSITE" id="PS50206">
    <property type="entry name" value="RHODANESE_3"/>
    <property type="match status" value="1"/>
</dbReference>
<dbReference type="SUPFAM" id="SSF52821">
    <property type="entry name" value="Rhodanese/Cell cycle control phosphatase"/>
    <property type="match status" value="1"/>
</dbReference>
<dbReference type="Pfam" id="PF00581">
    <property type="entry name" value="Rhodanese"/>
    <property type="match status" value="1"/>
</dbReference>
<dbReference type="Proteomes" id="UP000559182">
    <property type="component" value="Unassembled WGS sequence"/>
</dbReference>
<proteinExistence type="predicted"/>
<organism evidence="2 3">
    <name type="scientific">Flexivirga oryzae</name>
    <dbReference type="NCBI Taxonomy" id="1794944"/>
    <lineage>
        <taxon>Bacteria</taxon>
        <taxon>Bacillati</taxon>
        <taxon>Actinomycetota</taxon>
        <taxon>Actinomycetes</taxon>
        <taxon>Micrococcales</taxon>
        <taxon>Dermacoccaceae</taxon>
        <taxon>Flexivirga</taxon>
    </lineage>
</organism>
<dbReference type="GO" id="GO:0016740">
    <property type="term" value="F:transferase activity"/>
    <property type="evidence" value="ECO:0007669"/>
    <property type="project" value="UniProtKB-KW"/>
</dbReference>